<protein>
    <submittedName>
        <fullName evidence="2">Uncharacterized protein</fullName>
    </submittedName>
</protein>
<feature type="compositionally biased region" description="Polar residues" evidence="1">
    <location>
        <begin position="27"/>
        <end position="37"/>
    </location>
</feature>
<evidence type="ECO:0000313" key="3">
    <source>
        <dbReference type="Proteomes" id="UP001497600"/>
    </source>
</evidence>
<sequence length="189" mass="22129">MNQDQGIDNYADANNELSGDESMYDGSLQSSFSSPIRPTTRDHTQNILDKQKERHNALYHPLSSPVKGNSFHRNKVVRLRGAVINPRNKHEKMKEIRGLHKHDVLMNNREKIQNFQSKNDLLNQWNREADELAGEIYINEWLERDQEDNDDNSYKDGGIDEQDILQQELEEFLRAEQEELEQQIENLAI</sequence>
<feature type="region of interest" description="Disordered" evidence="1">
    <location>
        <begin position="1"/>
        <end position="41"/>
    </location>
</feature>
<dbReference type="Proteomes" id="UP001497600">
    <property type="component" value="Chromosome E"/>
</dbReference>
<evidence type="ECO:0000313" key="2">
    <source>
        <dbReference type="EMBL" id="CAK7907881.1"/>
    </source>
</evidence>
<accession>A0ABP0EE10</accession>
<reference evidence="2 3" key="1">
    <citation type="submission" date="2024-01" db="EMBL/GenBank/DDBJ databases">
        <authorList>
            <consortium name="Genoscope - CEA"/>
            <person name="William W."/>
        </authorList>
    </citation>
    <scope>NUCLEOTIDE SEQUENCE [LARGE SCALE GENOMIC DNA]</scope>
    <source>
        <strain evidence="2 3">29B2s-10</strain>
    </source>
</reference>
<keyword evidence="3" id="KW-1185">Reference proteome</keyword>
<evidence type="ECO:0000256" key="1">
    <source>
        <dbReference type="SAM" id="MobiDB-lite"/>
    </source>
</evidence>
<name>A0ABP0EE10_9ASCO</name>
<gene>
    <name evidence="2" type="ORF">CAAN4_E07492</name>
</gene>
<dbReference type="EMBL" id="OZ004257">
    <property type="protein sequence ID" value="CAK7907881.1"/>
    <property type="molecule type" value="Genomic_DNA"/>
</dbReference>
<proteinExistence type="predicted"/>
<organism evidence="2 3">
    <name type="scientific">[Candida] anglica</name>
    <dbReference type="NCBI Taxonomy" id="148631"/>
    <lineage>
        <taxon>Eukaryota</taxon>
        <taxon>Fungi</taxon>
        <taxon>Dikarya</taxon>
        <taxon>Ascomycota</taxon>
        <taxon>Saccharomycotina</taxon>
        <taxon>Pichiomycetes</taxon>
        <taxon>Debaryomycetaceae</taxon>
        <taxon>Kurtzmaniella</taxon>
    </lineage>
</organism>